<comment type="caution">
    <text evidence="1">The sequence shown here is derived from an EMBL/GenBank/DDBJ whole genome shotgun (WGS) entry which is preliminary data.</text>
</comment>
<protein>
    <submittedName>
        <fullName evidence="1">Uncharacterized protein</fullName>
    </submittedName>
</protein>
<name>A0A166VQ98_METRR</name>
<evidence type="ECO:0000313" key="1">
    <source>
        <dbReference type="EMBL" id="OAA33916.1"/>
    </source>
</evidence>
<accession>A0A166VQ98</accession>
<proteinExistence type="predicted"/>
<organism evidence="1 2">
    <name type="scientific">Metarhizium rileyi (strain RCEF 4871)</name>
    <name type="common">Nomuraea rileyi</name>
    <dbReference type="NCBI Taxonomy" id="1649241"/>
    <lineage>
        <taxon>Eukaryota</taxon>
        <taxon>Fungi</taxon>
        <taxon>Dikarya</taxon>
        <taxon>Ascomycota</taxon>
        <taxon>Pezizomycotina</taxon>
        <taxon>Sordariomycetes</taxon>
        <taxon>Hypocreomycetidae</taxon>
        <taxon>Hypocreales</taxon>
        <taxon>Clavicipitaceae</taxon>
        <taxon>Metarhizium</taxon>
    </lineage>
</organism>
<dbReference type="AlphaFoldDB" id="A0A166VQ98"/>
<evidence type="ECO:0000313" key="2">
    <source>
        <dbReference type="Proteomes" id="UP000243498"/>
    </source>
</evidence>
<dbReference type="Proteomes" id="UP000243498">
    <property type="component" value="Unassembled WGS sequence"/>
</dbReference>
<reference evidence="1 2" key="1">
    <citation type="journal article" date="2016" name="Genome Biol. Evol.">
        <title>Divergent and convergent evolution of fungal pathogenicity.</title>
        <authorList>
            <person name="Shang Y."/>
            <person name="Xiao G."/>
            <person name="Zheng P."/>
            <person name="Cen K."/>
            <person name="Zhan S."/>
            <person name="Wang C."/>
        </authorList>
    </citation>
    <scope>NUCLEOTIDE SEQUENCE [LARGE SCALE GENOMIC DNA]</scope>
    <source>
        <strain evidence="1 2">RCEF 4871</strain>
    </source>
</reference>
<dbReference type="OrthoDB" id="4939174at2759"/>
<sequence>MTIPTLPLPPLNQIVGLHRKAVKCPLLWTAEHLDWLGCRFDDFTTTAVLPDAALSDHANLSNKGKDSHAIKHHGIQKEVERLAVSSSPEMKSFSIKKLLVGDKLPFRRSCAGPEFFYAGRPVHRPPYVIFYPRGRLYEPNNQGLPLTGYIHYSEIKRQRRKYNRRQNRSCSAPDYKFWDRLSRITPVKWSQDPYLFCILLSIAQRQSRSKRWHHQHLESPYRACLLVTNESDCRFIYLFELSVMSEHLKIFERPDLARTPTIWPTIKCISIPFEPYFTFQSRILAAFGD</sequence>
<dbReference type="EMBL" id="AZHC01000080">
    <property type="protein sequence ID" value="OAA33916.1"/>
    <property type="molecule type" value="Genomic_DNA"/>
</dbReference>
<dbReference type="OMA" id="LTYYATR"/>
<gene>
    <name evidence="1" type="ORF">NOR_08748</name>
</gene>
<keyword evidence="2" id="KW-1185">Reference proteome</keyword>